<dbReference type="EMBL" id="BARS01019661">
    <property type="protein sequence ID" value="GAF93367.1"/>
    <property type="molecule type" value="Genomic_DNA"/>
</dbReference>
<name>X0TZ04_9ZZZZ</name>
<accession>X0TZ04</accession>
<evidence type="ECO:0000313" key="1">
    <source>
        <dbReference type="EMBL" id="GAF93367.1"/>
    </source>
</evidence>
<dbReference type="AlphaFoldDB" id="X0TZ04"/>
<reference evidence="1" key="1">
    <citation type="journal article" date="2014" name="Front. Microbiol.">
        <title>High frequency of phylogenetically diverse reductive dehalogenase-homologous genes in deep subseafloor sedimentary metagenomes.</title>
        <authorList>
            <person name="Kawai M."/>
            <person name="Futagami T."/>
            <person name="Toyoda A."/>
            <person name="Takaki Y."/>
            <person name="Nishi S."/>
            <person name="Hori S."/>
            <person name="Arai W."/>
            <person name="Tsubouchi T."/>
            <person name="Morono Y."/>
            <person name="Uchiyama I."/>
            <person name="Ito T."/>
            <person name="Fujiyama A."/>
            <person name="Inagaki F."/>
            <person name="Takami H."/>
        </authorList>
    </citation>
    <scope>NUCLEOTIDE SEQUENCE</scope>
    <source>
        <strain evidence="1">Expedition CK06-06</strain>
    </source>
</reference>
<sequence>MAPSIEERLSTVDPVLLQGQSRASMVLVAAATEWVRGCGGCGCQRCTELMAATQGVVMVAAAILAQAEVSPDEMAQGRIQA</sequence>
<gene>
    <name evidence="1" type="ORF">S01H1_31821</name>
</gene>
<protein>
    <submittedName>
        <fullName evidence="1">Uncharacterized protein</fullName>
    </submittedName>
</protein>
<proteinExistence type="predicted"/>
<comment type="caution">
    <text evidence="1">The sequence shown here is derived from an EMBL/GenBank/DDBJ whole genome shotgun (WGS) entry which is preliminary data.</text>
</comment>
<organism evidence="1">
    <name type="scientific">marine sediment metagenome</name>
    <dbReference type="NCBI Taxonomy" id="412755"/>
    <lineage>
        <taxon>unclassified sequences</taxon>
        <taxon>metagenomes</taxon>
        <taxon>ecological metagenomes</taxon>
    </lineage>
</organism>
<feature type="non-terminal residue" evidence="1">
    <location>
        <position position="81"/>
    </location>
</feature>